<gene>
    <name evidence="2" type="ORF">ILEXP_LOCUS36702</name>
</gene>
<feature type="region of interest" description="Disordered" evidence="1">
    <location>
        <begin position="1"/>
        <end position="24"/>
    </location>
</feature>
<comment type="caution">
    <text evidence="2">The sequence shown here is derived from an EMBL/GenBank/DDBJ whole genome shotgun (WGS) entry which is preliminary data.</text>
</comment>
<sequence length="118" mass="12335">KYPNKDFDFAPPLDKEKENSTIDKEAKVPTSIISGLESPVVDGVEASKAQAPGLVLSEAKVRVSEVILPPADPIEVDTLASASSEIPSNLPIVSSKLPGTPSDISANSFGLHEAEPSL</sequence>
<feature type="non-terminal residue" evidence="2">
    <location>
        <position position="1"/>
    </location>
</feature>
<feature type="region of interest" description="Disordered" evidence="1">
    <location>
        <begin position="89"/>
        <end position="118"/>
    </location>
</feature>
<name>A0ABC8TKB3_9AQUA</name>
<accession>A0ABC8TKB3</accession>
<reference evidence="2 3" key="1">
    <citation type="submission" date="2024-02" db="EMBL/GenBank/DDBJ databases">
        <authorList>
            <person name="Vignale AGUSTIN F."/>
            <person name="Sosa J E."/>
            <person name="Modenutti C."/>
        </authorList>
    </citation>
    <scope>NUCLEOTIDE SEQUENCE [LARGE SCALE GENOMIC DNA]</scope>
</reference>
<evidence type="ECO:0000256" key="1">
    <source>
        <dbReference type="SAM" id="MobiDB-lite"/>
    </source>
</evidence>
<organism evidence="2 3">
    <name type="scientific">Ilex paraguariensis</name>
    <name type="common">yerba mate</name>
    <dbReference type="NCBI Taxonomy" id="185542"/>
    <lineage>
        <taxon>Eukaryota</taxon>
        <taxon>Viridiplantae</taxon>
        <taxon>Streptophyta</taxon>
        <taxon>Embryophyta</taxon>
        <taxon>Tracheophyta</taxon>
        <taxon>Spermatophyta</taxon>
        <taxon>Magnoliopsida</taxon>
        <taxon>eudicotyledons</taxon>
        <taxon>Gunneridae</taxon>
        <taxon>Pentapetalae</taxon>
        <taxon>asterids</taxon>
        <taxon>campanulids</taxon>
        <taxon>Aquifoliales</taxon>
        <taxon>Aquifoliaceae</taxon>
        <taxon>Ilex</taxon>
    </lineage>
</organism>
<dbReference type="Proteomes" id="UP001642360">
    <property type="component" value="Unassembled WGS sequence"/>
</dbReference>
<evidence type="ECO:0000313" key="3">
    <source>
        <dbReference type="Proteomes" id="UP001642360"/>
    </source>
</evidence>
<keyword evidence="3" id="KW-1185">Reference proteome</keyword>
<dbReference type="EMBL" id="CAUOFW020004835">
    <property type="protein sequence ID" value="CAK9167429.1"/>
    <property type="molecule type" value="Genomic_DNA"/>
</dbReference>
<dbReference type="AlphaFoldDB" id="A0ABC8TKB3"/>
<proteinExistence type="predicted"/>
<protein>
    <submittedName>
        <fullName evidence="2">Uncharacterized protein</fullName>
    </submittedName>
</protein>
<evidence type="ECO:0000313" key="2">
    <source>
        <dbReference type="EMBL" id="CAK9167429.1"/>
    </source>
</evidence>